<feature type="region of interest" description="Disordered" evidence="1">
    <location>
        <begin position="76"/>
        <end position="174"/>
    </location>
</feature>
<gene>
    <name evidence="2" type="ORF">SLS62_005099</name>
</gene>
<name>A0AAN9UQ75_9PEZI</name>
<reference evidence="2 3" key="1">
    <citation type="submission" date="2024-02" db="EMBL/GenBank/DDBJ databases">
        <title>De novo assembly and annotation of 12 fungi associated with fruit tree decline syndrome in Ontario, Canada.</title>
        <authorList>
            <person name="Sulman M."/>
            <person name="Ellouze W."/>
            <person name="Ilyukhin E."/>
        </authorList>
    </citation>
    <scope>NUCLEOTIDE SEQUENCE [LARGE SCALE GENOMIC DNA]</scope>
    <source>
        <strain evidence="2 3">M11/M66-122</strain>
    </source>
</reference>
<dbReference type="AlphaFoldDB" id="A0AAN9UQ75"/>
<keyword evidence="3" id="KW-1185">Reference proteome</keyword>
<sequence>MFRAGRGNKRRYDDHGRDTRPARVAWEEDFDYEVRQLKRNAIENYGSEKGIPVLSFKFIGEGRIREAHRALLGGGDLRDRVAPRNPGSSAAATAEVSAKRQKKGAAADNTKGVKKDGNAKAVEAKPPKEDKATTLKRFDDELDSYFSKGEQAKEAKKEDKPVAVEKSQEKETTQ</sequence>
<feature type="compositionally biased region" description="Basic and acidic residues" evidence="1">
    <location>
        <begin position="150"/>
        <end position="174"/>
    </location>
</feature>
<feature type="compositionally biased region" description="Basic and acidic residues" evidence="1">
    <location>
        <begin position="10"/>
        <end position="20"/>
    </location>
</feature>
<evidence type="ECO:0000256" key="1">
    <source>
        <dbReference type="SAM" id="MobiDB-lite"/>
    </source>
</evidence>
<dbReference type="EMBL" id="JAKJXP020000033">
    <property type="protein sequence ID" value="KAK7752940.1"/>
    <property type="molecule type" value="Genomic_DNA"/>
</dbReference>
<feature type="region of interest" description="Disordered" evidence="1">
    <location>
        <begin position="1"/>
        <end position="20"/>
    </location>
</feature>
<evidence type="ECO:0000313" key="3">
    <source>
        <dbReference type="Proteomes" id="UP001320420"/>
    </source>
</evidence>
<dbReference type="Proteomes" id="UP001320420">
    <property type="component" value="Unassembled WGS sequence"/>
</dbReference>
<comment type="caution">
    <text evidence="2">The sequence shown here is derived from an EMBL/GenBank/DDBJ whole genome shotgun (WGS) entry which is preliminary data.</text>
</comment>
<protein>
    <submittedName>
        <fullName evidence="2">Uncharacterized protein</fullName>
    </submittedName>
</protein>
<feature type="compositionally biased region" description="Basic and acidic residues" evidence="1">
    <location>
        <begin position="111"/>
        <end position="139"/>
    </location>
</feature>
<evidence type="ECO:0000313" key="2">
    <source>
        <dbReference type="EMBL" id="KAK7752940.1"/>
    </source>
</evidence>
<accession>A0AAN9UQ75</accession>
<proteinExistence type="predicted"/>
<organism evidence="2 3">
    <name type="scientific">Diatrype stigma</name>
    <dbReference type="NCBI Taxonomy" id="117547"/>
    <lineage>
        <taxon>Eukaryota</taxon>
        <taxon>Fungi</taxon>
        <taxon>Dikarya</taxon>
        <taxon>Ascomycota</taxon>
        <taxon>Pezizomycotina</taxon>
        <taxon>Sordariomycetes</taxon>
        <taxon>Xylariomycetidae</taxon>
        <taxon>Xylariales</taxon>
        <taxon>Diatrypaceae</taxon>
        <taxon>Diatrype</taxon>
    </lineage>
</organism>